<reference evidence="2 3" key="1">
    <citation type="submission" date="2020-07" db="EMBL/GenBank/DDBJ databases">
        <title>Sequencing the genomes of 1000 actinobacteria strains.</title>
        <authorList>
            <person name="Klenk H.-P."/>
        </authorList>
    </citation>
    <scope>NUCLEOTIDE SEQUENCE [LARGE SCALE GENOMIC DNA]</scope>
    <source>
        <strain evidence="2 3">DSM 22083</strain>
    </source>
</reference>
<dbReference type="Gene3D" id="3.30.200.20">
    <property type="entry name" value="Phosphorylase Kinase, domain 1"/>
    <property type="match status" value="1"/>
</dbReference>
<evidence type="ECO:0000313" key="2">
    <source>
        <dbReference type="EMBL" id="NYE73934.1"/>
    </source>
</evidence>
<keyword evidence="3" id="KW-1185">Reference proteome</keyword>
<dbReference type="GO" id="GO:0016301">
    <property type="term" value="F:kinase activity"/>
    <property type="evidence" value="ECO:0007669"/>
    <property type="project" value="UniProtKB-KW"/>
</dbReference>
<evidence type="ECO:0000313" key="3">
    <source>
        <dbReference type="Proteomes" id="UP000569914"/>
    </source>
</evidence>
<dbReference type="SUPFAM" id="SSF56112">
    <property type="entry name" value="Protein kinase-like (PK-like)"/>
    <property type="match status" value="1"/>
</dbReference>
<sequence>MTETDPSAIDRMLRRIFGGGTRWERVMEGVSTEVYRIVHGTQRFYLRWPAGERSSFAAEAAVHTELRRIGVTVPEILHCDSFDEDVLRPVLITSEIPGRPMIGYGSNGGRIIDVPAPADLSRIYRAAGRDLALVNQVSVEGFGWIRDDHGEWPLQAEHRDFASWIGRFDAGPLRNLGFGREAVREVGRIVDAESAEAPARGRLAHGDFHVSHVFHQDGRYSGIIDFGDIQGSNGWHDLATFRLSDPELDSVEDAAVPHLEAGYIEVAGEAPDFRERVRGTAVTIMAERLTRQHLAEGDAALRRGSFRIFLHHLRRLLDEPAG</sequence>
<name>A0A7Y9LBL0_9ACTN</name>
<dbReference type="Proteomes" id="UP000569914">
    <property type="component" value="Unassembled WGS sequence"/>
</dbReference>
<feature type="domain" description="Aminoglycoside phosphotransferase" evidence="1">
    <location>
        <begin position="24"/>
        <end position="249"/>
    </location>
</feature>
<dbReference type="Pfam" id="PF01636">
    <property type="entry name" value="APH"/>
    <property type="match status" value="1"/>
</dbReference>
<dbReference type="Gene3D" id="3.90.1200.10">
    <property type="match status" value="1"/>
</dbReference>
<proteinExistence type="predicted"/>
<gene>
    <name evidence="2" type="ORF">BKA15_005263</name>
</gene>
<keyword evidence="2" id="KW-0808">Transferase</keyword>
<dbReference type="InterPro" id="IPR011009">
    <property type="entry name" value="Kinase-like_dom_sf"/>
</dbReference>
<keyword evidence="2" id="KW-0418">Kinase</keyword>
<comment type="caution">
    <text evidence="2">The sequence shown here is derived from an EMBL/GenBank/DDBJ whole genome shotgun (WGS) entry which is preliminary data.</text>
</comment>
<dbReference type="InterPro" id="IPR002575">
    <property type="entry name" value="Aminoglycoside_PTrfase"/>
</dbReference>
<evidence type="ECO:0000259" key="1">
    <source>
        <dbReference type="Pfam" id="PF01636"/>
    </source>
</evidence>
<protein>
    <submittedName>
        <fullName evidence="2">Aminoglycoside phosphotransferase (APT) family kinase protein</fullName>
    </submittedName>
</protein>
<dbReference type="EMBL" id="JACCBU010000001">
    <property type="protein sequence ID" value="NYE73934.1"/>
    <property type="molecule type" value="Genomic_DNA"/>
</dbReference>
<organism evidence="2 3">
    <name type="scientific">Microlunatus parietis</name>
    <dbReference type="NCBI Taxonomy" id="682979"/>
    <lineage>
        <taxon>Bacteria</taxon>
        <taxon>Bacillati</taxon>
        <taxon>Actinomycetota</taxon>
        <taxon>Actinomycetes</taxon>
        <taxon>Propionibacteriales</taxon>
        <taxon>Propionibacteriaceae</taxon>
        <taxon>Microlunatus</taxon>
    </lineage>
</organism>
<accession>A0A7Y9LBL0</accession>
<dbReference type="RefSeq" id="WP_179755839.1">
    <property type="nucleotide sequence ID" value="NZ_JACCBU010000001.1"/>
</dbReference>
<dbReference type="AlphaFoldDB" id="A0A7Y9LBL0"/>